<evidence type="ECO:0000313" key="2">
    <source>
        <dbReference type="WBParaSite" id="PS1159_v2.g20422.t1"/>
    </source>
</evidence>
<reference evidence="2" key="1">
    <citation type="submission" date="2022-11" db="UniProtKB">
        <authorList>
            <consortium name="WormBaseParasite"/>
        </authorList>
    </citation>
    <scope>IDENTIFICATION</scope>
</reference>
<proteinExistence type="predicted"/>
<dbReference type="WBParaSite" id="PS1159_v2.g20422.t1">
    <property type="protein sequence ID" value="PS1159_v2.g20422.t1"/>
    <property type="gene ID" value="PS1159_v2.g20422"/>
</dbReference>
<sequence length="128" mass="12644">MPTPEVTAAPEIPVIPCQTCAAPTITNIPPAAEMAFDSGTGTVVAGDPVTAAMCLSFIVTCNAANGPLQIGIDQTIGTALAGPSAANTQLMATIVCNGDGVLESQAVVPAGTRVTLSTVYCSITTPPG</sequence>
<dbReference type="Proteomes" id="UP000887580">
    <property type="component" value="Unplaced"/>
</dbReference>
<accession>A0AC35FU95</accession>
<protein>
    <submittedName>
        <fullName evidence="2">C6 domain-containing protein</fullName>
    </submittedName>
</protein>
<evidence type="ECO:0000313" key="1">
    <source>
        <dbReference type="Proteomes" id="UP000887580"/>
    </source>
</evidence>
<name>A0AC35FU95_9BILA</name>
<organism evidence="1 2">
    <name type="scientific">Panagrolaimus sp. PS1159</name>
    <dbReference type="NCBI Taxonomy" id="55785"/>
    <lineage>
        <taxon>Eukaryota</taxon>
        <taxon>Metazoa</taxon>
        <taxon>Ecdysozoa</taxon>
        <taxon>Nematoda</taxon>
        <taxon>Chromadorea</taxon>
        <taxon>Rhabditida</taxon>
        <taxon>Tylenchina</taxon>
        <taxon>Panagrolaimomorpha</taxon>
        <taxon>Panagrolaimoidea</taxon>
        <taxon>Panagrolaimidae</taxon>
        <taxon>Panagrolaimus</taxon>
    </lineage>
</organism>